<keyword evidence="3" id="KW-0436">Ligase</keyword>
<dbReference type="GO" id="GO:0051301">
    <property type="term" value="P:cell division"/>
    <property type="evidence" value="ECO:0007669"/>
    <property type="project" value="InterPro"/>
</dbReference>
<dbReference type="PANTHER" id="PTHR23135:SF4">
    <property type="entry name" value="UDP-N-ACETYLMURAMOYL-L-ALANYL-D-GLUTAMATE--2,6-DIAMINOPIMELATE LIGASE MURE HOMOLOG, CHLOROPLASTIC"/>
    <property type="match status" value="1"/>
</dbReference>
<dbReference type="Gene3D" id="3.40.1190.10">
    <property type="entry name" value="Mur-like, catalytic domain"/>
    <property type="match status" value="1"/>
</dbReference>
<protein>
    <submittedName>
        <fullName evidence="3">UDP-N-acetylmuramoyl-L-alanyl-D-glutamate--2, 6-diaminopimelate ligase</fullName>
        <ecNumber evidence="3">6.3.2.13</ecNumber>
    </submittedName>
</protein>
<dbReference type="InterPro" id="IPR036615">
    <property type="entry name" value="Mur_ligase_C_dom_sf"/>
</dbReference>
<dbReference type="EC" id="6.3.2.13" evidence="3"/>
<reference evidence="3" key="1">
    <citation type="submission" date="2019-08" db="EMBL/GenBank/DDBJ databases">
        <authorList>
            <person name="Kucharzyk K."/>
            <person name="Murdoch R.W."/>
            <person name="Higgins S."/>
            <person name="Loffler F."/>
        </authorList>
    </citation>
    <scope>NUCLEOTIDE SEQUENCE</scope>
</reference>
<dbReference type="GO" id="GO:0008360">
    <property type="term" value="P:regulation of cell shape"/>
    <property type="evidence" value="ECO:0007669"/>
    <property type="project" value="InterPro"/>
</dbReference>
<dbReference type="GO" id="GO:0008765">
    <property type="term" value="F:UDP-N-acetylmuramoylalanyl-D-glutamate-2,6-diaminopimelate ligase activity"/>
    <property type="evidence" value="ECO:0007669"/>
    <property type="project" value="UniProtKB-EC"/>
</dbReference>
<dbReference type="FunFam" id="3.90.190.20:FF:000006">
    <property type="entry name" value="UDP-N-acetylmuramoyl-L-alanyl-D-glutamate--2,6-diaminopimelate ligase"/>
    <property type="match status" value="1"/>
</dbReference>
<dbReference type="NCBIfam" id="TIGR01085">
    <property type="entry name" value="murE"/>
    <property type="match status" value="1"/>
</dbReference>
<dbReference type="InterPro" id="IPR036565">
    <property type="entry name" value="Mur-like_cat_sf"/>
</dbReference>
<feature type="domain" description="Mur ligase C-terminal" evidence="2">
    <location>
        <begin position="56"/>
        <end position="185"/>
    </location>
</feature>
<dbReference type="GO" id="GO:0005737">
    <property type="term" value="C:cytoplasm"/>
    <property type="evidence" value="ECO:0007669"/>
    <property type="project" value="InterPro"/>
</dbReference>
<evidence type="ECO:0000313" key="3">
    <source>
        <dbReference type="EMBL" id="MPN35942.1"/>
    </source>
</evidence>
<organism evidence="3">
    <name type="scientific">bioreactor metagenome</name>
    <dbReference type="NCBI Taxonomy" id="1076179"/>
    <lineage>
        <taxon>unclassified sequences</taxon>
        <taxon>metagenomes</taxon>
        <taxon>ecological metagenomes</taxon>
    </lineage>
</organism>
<comment type="similarity">
    <text evidence="1">Belongs to the MurCDEF family. MurE subfamily.</text>
</comment>
<dbReference type="AlphaFoldDB" id="A0A645HC43"/>
<dbReference type="InterPro" id="IPR005761">
    <property type="entry name" value="UDP-N-AcMur-Glu-dNH2Pim_ligase"/>
</dbReference>
<sequence length="215" mass="23744">MQLDLQTPAGELHLLLHITGEFNVYNVMAAVSAMIAEKINLKVIEDTLNGFAGVPGRFQLVEAGQPYTVIVDYAHTPDGLENVLKTARCITKGKLWVVFGCGGDRDSKKRPIMAKIALELADNIVVTSDNPRSEDPELIIADIEKGLAGATADKEIHKVTDRREAINLALSKAEPNDVILIAGKGHENYQILKNETIHFDDCEVVRDFWENKVQK</sequence>
<gene>
    <name evidence="3" type="primary">murE_56</name>
    <name evidence="3" type="ORF">SDC9_183447</name>
</gene>
<dbReference type="SUPFAM" id="SSF53244">
    <property type="entry name" value="MurD-like peptide ligases, peptide-binding domain"/>
    <property type="match status" value="1"/>
</dbReference>
<dbReference type="Gene3D" id="3.90.190.20">
    <property type="entry name" value="Mur ligase, C-terminal domain"/>
    <property type="match status" value="1"/>
</dbReference>
<name>A0A645HC43_9ZZZZ</name>
<dbReference type="InterPro" id="IPR004101">
    <property type="entry name" value="Mur_ligase_C"/>
</dbReference>
<dbReference type="SUPFAM" id="SSF53623">
    <property type="entry name" value="MurD-like peptide ligases, catalytic domain"/>
    <property type="match status" value="1"/>
</dbReference>
<dbReference type="EMBL" id="VSSQ01089822">
    <property type="protein sequence ID" value="MPN35942.1"/>
    <property type="molecule type" value="Genomic_DNA"/>
</dbReference>
<evidence type="ECO:0000259" key="2">
    <source>
        <dbReference type="Pfam" id="PF02875"/>
    </source>
</evidence>
<dbReference type="PANTHER" id="PTHR23135">
    <property type="entry name" value="MUR LIGASE FAMILY MEMBER"/>
    <property type="match status" value="1"/>
</dbReference>
<dbReference type="Pfam" id="PF02875">
    <property type="entry name" value="Mur_ligase_C"/>
    <property type="match status" value="1"/>
</dbReference>
<accession>A0A645HC43</accession>
<dbReference type="GO" id="GO:0005524">
    <property type="term" value="F:ATP binding"/>
    <property type="evidence" value="ECO:0007669"/>
    <property type="project" value="InterPro"/>
</dbReference>
<evidence type="ECO:0000256" key="1">
    <source>
        <dbReference type="ARBA" id="ARBA00005898"/>
    </source>
</evidence>
<proteinExistence type="inferred from homology"/>
<comment type="caution">
    <text evidence="3">The sequence shown here is derived from an EMBL/GenBank/DDBJ whole genome shotgun (WGS) entry which is preliminary data.</text>
</comment>